<proteinExistence type="evidence at transcript level"/>
<accession>A9NYE0</accession>
<name>A9NYE0_PICSI</name>
<dbReference type="GO" id="GO:0006974">
    <property type="term" value="P:DNA damage response"/>
    <property type="evidence" value="ECO:0007669"/>
    <property type="project" value="InterPro"/>
</dbReference>
<sequence>MELPVKEEDLLKVVFGDSDSEDESNGANFSLAEGGSEDKKVWEEVKGISGLWLCRNFLSPEQQDGLLTAIEYEGWFKESSQNQAMRFGDLPEWASKLCGLVQRAICCYNVMCQICNISTTCPHEDQKGSPFFARVAMERTTFRPNDRQFLSTG</sequence>
<dbReference type="GO" id="GO:0005759">
    <property type="term" value="C:mitochondrial matrix"/>
    <property type="evidence" value="ECO:0007669"/>
    <property type="project" value="TreeGrafter"/>
</dbReference>
<dbReference type="AlphaFoldDB" id="A9NYE0"/>
<evidence type="ECO:0000313" key="1">
    <source>
        <dbReference type="EMBL" id="ABK25651.1"/>
    </source>
</evidence>
<dbReference type="EMBL" id="EF086383">
    <property type="protein sequence ID" value="ABK25651.1"/>
    <property type="molecule type" value="mRNA"/>
</dbReference>
<dbReference type="PANTHER" id="PTHR21052:SF0">
    <property type="entry name" value="ALPHA-KETOGLUTARATE-DEPENDENT DIOXYGENASE ALKB HOMOLOG 7, MITOCHONDRIAL"/>
    <property type="match status" value="1"/>
</dbReference>
<dbReference type="GO" id="GO:0006631">
    <property type="term" value="P:fatty acid metabolic process"/>
    <property type="evidence" value="ECO:0007669"/>
    <property type="project" value="TreeGrafter"/>
</dbReference>
<dbReference type="PANTHER" id="PTHR21052">
    <property type="entry name" value="SPERMATOGENESIS ASSOCIATED 11-RELATED"/>
    <property type="match status" value="1"/>
</dbReference>
<dbReference type="OMA" id="RPNDRQF"/>
<protein>
    <submittedName>
        <fullName evidence="1">Uncharacterized protein</fullName>
    </submittedName>
</protein>
<reference evidence="1" key="1">
    <citation type="journal article" date="2008" name="BMC Genomics">
        <title>A conifer genomics resource of 200,000 spruce (Picea spp.) ESTs and 6,464 high-quality, sequence-finished full-length cDNAs for Sitka spruce (Picea sitchensis).</title>
        <authorList>
            <person name="Ralph S.G."/>
            <person name="Chun H.J."/>
            <person name="Kolosova N."/>
            <person name="Cooper D."/>
            <person name="Oddy C."/>
            <person name="Ritland C.E."/>
            <person name="Kirkpatrick R."/>
            <person name="Moore R."/>
            <person name="Barber S."/>
            <person name="Holt R.A."/>
            <person name="Jones S.J."/>
            <person name="Marra M.A."/>
            <person name="Douglas C.J."/>
            <person name="Ritland K."/>
            <person name="Bohlmann J."/>
        </authorList>
    </citation>
    <scope>NUCLEOTIDE SEQUENCE</scope>
    <source>
        <tissue evidence="1">Bark</tissue>
    </source>
</reference>
<organism evidence="1">
    <name type="scientific">Picea sitchensis</name>
    <name type="common">Sitka spruce</name>
    <name type="synonym">Pinus sitchensis</name>
    <dbReference type="NCBI Taxonomy" id="3332"/>
    <lineage>
        <taxon>Eukaryota</taxon>
        <taxon>Viridiplantae</taxon>
        <taxon>Streptophyta</taxon>
        <taxon>Embryophyta</taxon>
        <taxon>Tracheophyta</taxon>
        <taxon>Spermatophyta</taxon>
        <taxon>Pinopsida</taxon>
        <taxon>Pinidae</taxon>
        <taxon>Conifers I</taxon>
        <taxon>Pinales</taxon>
        <taxon>Pinaceae</taxon>
        <taxon>Picea</taxon>
    </lineage>
</organism>
<dbReference type="InterPro" id="IPR032870">
    <property type="entry name" value="ALKBH7-like"/>
</dbReference>